<proteinExistence type="predicted"/>
<evidence type="ECO:0000313" key="2">
    <source>
        <dbReference type="Proteomes" id="UP000663836"/>
    </source>
</evidence>
<organism evidence="1 2">
    <name type="scientific">Rotaria sordida</name>
    <dbReference type="NCBI Taxonomy" id="392033"/>
    <lineage>
        <taxon>Eukaryota</taxon>
        <taxon>Metazoa</taxon>
        <taxon>Spiralia</taxon>
        <taxon>Gnathifera</taxon>
        <taxon>Rotifera</taxon>
        <taxon>Eurotatoria</taxon>
        <taxon>Bdelloidea</taxon>
        <taxon>Philodinida</taxon>
        <taxon>Philodinidae</taxon>
        <taxon>Rotaria</taxon>
    </lineage>
</organism>
<reference evidence="1" key="1">
    <citation type="submission" date="2021-02" db="EMBL/GenBank/DDBJ databases">
        <authorList>
            <person name="Nowell W R."/>
        </authorList>
    </citation>
    <scope>NUCLEOTIDE SEQUENCE</scope>
</reference>
<feature type="non-terminal residue" evidence="1">
    <location>
        <position position="1"/>
    </location>
</feature>
<comment type="caution">
    <text evidence="1">The sequence shown here is derived from an EMBL/GenBank/DDBJ whole genome shotgun (WGS) entry which is preliminary data.</text>
</comment>
<accession>A0A820C7P3</accession>
<dbReference type="AlphaFoldDB" id="A0A820C7P3"/>
<dbReference type="Proteomes" id="UP000663836">
    <property type="component" value="Unassembled WGS sequence"/>
</dbReference>
<dbReference type="EMBL" id="CAJOBD010014825">
    <property type="protein sequence ID" value="CAF4203162.1"/>
    <property type="molecule type" value="Genomic_DNA"/>
</dbReference>
<gene>
    <name evidence="1" type="ORF">JBS370_LOCUS36618</name>
</gene>
<name>A0A820C7P3_9BILA</name>
<protein>
    <submittedName>
        <fullName evidence="1">Uncharacterized protein</fullName>
    </submittedName>
</protein>
<sequence>IVDVLLVHLTIGLSKDQSLLNIYSTQLTLFDVVSSFELRPVDPFVVAFRASTIRNVSLFLFMKFSCWLRDETFSEAPLRTSHDVISRIFGK</sequence>
<evidence type="ECO:0000313" key="1">
    <source>
        <dbReference type="EMBL" id="CAF4203162.1"/>
    </source>
</evidence>